<dbReference type="EMBL" id="CAKLDM010000002">
    <property type="protein sequence ID" value="CAH0541578.1"/>
    <property type="molecule type" value="Genomic_DNA"/>
</dbReference>
<evidence type="ECO:0000313" key="2">
    <source>
        <dbReference type="EMBL" id="CAH0541578.1"/>
    </source>
</evidence>
<name>A0ABN8E6X5_9VIBR</name>
<keyword evidence="1" id="KW-0812">Transmembrane</keyword>
<comment type="caution">
    <text evidence="2">The sequence shown here is derived from an EMBL/GenBank/DDBJ whole genome shotgun (WGS) entry which is preliminary data.</text>
</comment>
<protein>
    <recommendedName>
        <fullName evidence="4">MSHA biogenesis protein MshF</fullName>
    </recommendedName>
</protein>
<keyword evidence="3" id="KW-1185">Reference proteome</keyword>
<evidence type="ECO:0000313" key="3">
    <source>
        <dbReference type="Proteomes" id="UP000838748"/>
    </source>
</evidence>
<evidence type="ECO:0008006" key="4">
    <source>
        <dbReference type="Google" id="ProtNLM"/>
    </source>
</evidence>
<proteinExistence type="predicted"/>
<organism evidence="2 3">
    <name type="scientific">Vibrio marisflavi CECT 7928</name>
    <dbReference type="NCBI Taxonomy" id="634439"/>
    <lineage>
        <taxon>Bacteria</taxon>
        <taxon>Pseudomonadati</taxon>
        <taxon>Pseudomonadota</taxon>
        <taxon>Gammaproteobacteria</taxon>
        <taxon>Vibrionales</taxon>
        <taxon>Vibrionaceae</taxon>
        <taxon>Vibrio</taxon>
    </lineage>
</organism>
<evidence type="ECO:0000256" key="1">
    <source>
        <dbReference type="SAM" id="Phobius"/>
    </source>
</evidence>
<keyword evidence="1" id="KW-1133">Transmembrane helix</keyword>
<sequence length="154" mass="18318">MLFRDNYLSSVRYFRFALWLLVVSAVVAGFLSFWQNIDGRVGNTSLVIAKKLISDRANYYRQQWMLQGQPSSYAYEGKTLYFHRSGWILPLRSRDMPDCSVWLQQLYPEAFGKEQMALEVSDSRFDEQYWCKYRWLQGGEDIHILLTNEKFEVE</sequence>
<feature type="transmembrane region" description="Helical" evidence="1">
    <location>
        <begin position="12"/>
        <end position="34"/>
    </location>
</feature>
<dbReference type="RefSeq" id="WP_237363105.1">
    <property type="nucleotide sequence ID" value="NZ_CAKLDM010000002.1"/>
</dbReference>
<gene>
    <name evidence="2" type="ORF">VMF7928_03641</name>
</gene>
<keyword evidence="1" id="KW-0472">Membrane</keyword>
<accession>A0ABN8E6X5</accession>
<dbReference type="Proteomes" id="UP000838748">
    <property type="component" value="Unassembled WGS sequence"/>
</dbReference>
<reference evidence="2" key="1">
    <citation type="submission" date="2021-11" db="EMBL/GenBank/DDBJ databases">
        <authorList>
            <person name="Rodrigo-Torres L."/>
            <person name="Arahal R. D."/>
            <person name="Lucena T."/>
        </authorList>
    </citation>
    <scope>NUCLEOTIDE SEQUENCE</scope>
    <source>
        <strain evidence="2">CECT 7928</strain>
    </source>
</reference>